<evidence type="ECO:0000256" key="3">
    <source>
        <dbReference type="ARBA" id="ARBA00022473"/>
    </source>
</evidence>
<evidence type="ECO:0000256" key="1">
    <source>
        <dbReference type="ARBA" id="ARBA00004123"/>
    </source>
</evidence>
<dbReference type="Pfam" id="PF16878">
    <property type="entry name" value="SIX1_SD"/>
    <property type="match status" value="1"/>
</dbReference>
<evidence type="ECO:0000313" key="12">
    <source>
        <dbReference type="Proteomes" id="UP001497497"/>
    </source>
</evidence>
<feature type="domain" description="Homeobox" evidence="10">
    <location>
        <begin position="201"/>
        <end position="261"/>
    </location>
</feature>
<dbReference type="GO" id="GO:0000978">
    <property type="term" value="F:RNA polymerase II cis-regulatory region sequence-specific DNA binding"/>
    <property type="evidence" value="ECO:0007669"/>
    <property type="project" value="TreeGrafter"/>
</dbReference>
<evidence type="ECO:0000259" key="10">
    <source>
        <dbReference type="PROSITE" id="PS50071"/>
    </source>
</evidence>
<evidence type="ECO:0000256" key="8">
    <source>
        <dbReference type="RuleBase" id="RU000682"/>
    </source>
</evidence>
<comment type="similarity">
    <text evidence="2">Belongs to the SIX/Sine oculis homeobox family.</text>
</comment>
<reference evidence="11 12" key="1">
    <citation type="submission" date="2024-04" db="EMBL/GenBank/DDBJ databases">
        <authorList>
            <consortium name="Genoscope - CEA"/>
            <person name="William W."/>
        </authorList>
    </citation>
    <scope>NUCLEOTIDE SEQUENCE [LARGE SCALE GENOMIC DNA]</scope>
</reference>
<dbReference type="Gene3D" id="1.10.10.60">
    <property type="entry name" value="Homeodomain-like"/>
    <property type="match status" value="1"/>
</dbReference>
<evidence type="ECO:0000256" key="4">
    <source>
        <dbReference type="ARBA" id="ARBA00023125"/>
    </source>
</evidence>
<dbReference type="CDD" id="cd00086">
    <property type="entry name" value="homeodomain"/>
    <property type="match status" value="1"/>
</dbReference>
<evidence type="ECO:0000256" key="9">
    <source>
        <dbReference type="SAM" id="MobiDB-lite"/>
    </source>
</evidence>
<evidence type="ECO:0000256" key="5">
    <source>
        <dbReference type="ARBA" id="ARBA00023155"/>
    </source>
</evidence>
<dbReference type="PANTHER" id="PTHR10390:SF12">
    <property type="entry name" value="HOMEOBOX PROTEIN SIX6"/>
    <property type="match status" value="1"/>
</dbReference>
<feature type="region of interest" description="Disordered" evidence="9">
    <location>
        <begin position="228"/>
        <end position="455"/>
    </location>
</feature>
<evidence type="ECO:0000256" key="2">
    <source>
        <dbReference type="ARBA" id="ARBA00008161"/>
    </source>
</evidence>
<dbReference type="GO" id="GO:0001654">
    <property type="term" value="P:eye development"/>
    <property type="evidence" value="ECO:0007669"/>
    <property type="project" value="TreeGrafter"/>
</dbReference>
<dbReference type="PANTHER" id="PTHR10390">
    <property type="entry name" value="HOMEOBOX PROTEIN SIX"/>
    <property type="match status" value="1"/>
</dbReference>
<feature type="compositionally biased region" description="Acidic residues" evidence="9">
    <location>
        <begin position="299"/>
        <end position="314"/>
    </location>
</feature>
<dbReference type="InterPro" id="IPR001356">
    <property type="entry name" value="HD"/>
</dbReference>
<dbReference type="Pfam" id="PF00046">
    <property type="entry name" value="Homeodomain"/>
    <property type="match status" value="1"/>
</dbReference>
<feature type="compositionally biased region" description="Polar residues" evidence="9">
    <location>
        <begin position="379"/>
        <end position="389"/>
    </location>
</feature>
<dbReference type="InterPro" id="IPR009057">
    <property type="entry name" value="Homeodomain-like_sf"/>
</dbReference>
<dbReference type="FunFam" id="1.10.10.60:FF:000046">
    <property type="entry name" value="SIX homeobox 3"/>
    <property type="match status" value="1"/>
</dbReference>
<keyword evidence="4 7" id="KW-0238">DNA-binding</keyword>
<dbReference type="InterPro" id="IPR031701">
    <property type="entry name" value="SIX1_SD"/>
</dbReference>
<protein>
    <recommendedName>
        <fullName evidence="10">Homeobox domain-containing protein</fullName>
    </recommendedName>
</protein>
<dbReference type="PROSITE" id="PS50071">
    <property type="entry name" value="HOMEOBOX_2"/>
    <property type="match status" value="1"/>
</dbReference>
<name>A0AAV2IB84_LYMST</name>
<feature type="compositionally biased region" description="Pro residues" evidence="9">
    <location>
        <begin position="398"/>
        <end position="407"/>
    </location>
</feature>
<proteinExistence type="inferred from homology"/>
<dbReference type="GO" id="GO:0000981">
    <property type="term" value="F:DNA-binding transcription factor activity, RNA polymerase II-specific"/>
    <property type="evidence" value="ECO:0007669"/>
    <property type="project" value="TreeGrafter"/>
</dbReference>
<comment type="caution">
    <text evidence="11">The sequence shown here is derived from an EMBL/GenBank/DDBJ whole genome shotgun (WGS) entry which is preliminary data.</text>
</comment>
<keyword evidence="12" id="KW-1185">Reference proteome</keyword>
<keyword evidence="3" id="KW-0217">Developmental protein</keyword>
<feature type="DNA-binding region" description="Homeobox" evidence="7">
    <location>
        <begin position="203"/>
        <end position="262"/>
    </location>
</feature>
<evidence type="ECO:0000313" key="11">
    <source>
        <dbReference type="EMBL" id="CAL1541830.1"/>
    </source>
</evidence>
<evidence type="ECO:0000256" key="7">
    <source>
        <dbReference type="PROSITE-ProRule" id="PRU00108"/>
    </source>
</evidence>
<sequence length="542" mass="60705">MDLRCTSKLSVPSGLPQPQTVKSVSVSVAAASAAATAAAAAAAAASFNFPNGFPAAAFQANAMFGLYGLEGPIPAMLPLPTLHFTPHQVAKVCETLEESGDIERLGRFLWSLPVNPSACEALNKHESVIRARALVSFHTGNFRDLYHILEHHKFTKESHAKLQAMWLEAHYQEAEKLRGRPLGPVDKYRVRKKYPLPRTIWDGEQKTHCFKERTRNLLREWYLQDPYPNPTKKRELAQATGLTPTQVGNWFKNRRQRDRAAATKNRLQQQHHGGKMTSSSREDTVSPSSSNTDRRDHDNDLDDEDCISDLDSEISDPSHLDDIDPVSESRSSSPQPNPLIVNNPFLPPHLQQPIRSSSFDIIRPPLPQHGPILPPPNPATSSARESPQHQAELRQPSSPTPPMPRPLFKPHELAASPERTSGAPIRPEQHQPRPDRSPHGERSPGSEFIKREIPHPAFPPHHEMLSHYAAVRADFLHREAAVRDFSIRDRGIPLDFHQRDLRVDFSKAHELVRQDYAKAHEQFTQEALSNFARHNGVLGSAS</sequence>
<dbReference type="GO" id="GO:0005634">
    <property type="term" value="C:nucleus"/>
    <property type="evidence" value="ECO:0007669"/>
    <property type="project" value="UniProtKB-SubCell"/>
</dbReference>
<accession>A0AAV2IB84</accession>
<evidence type="ECO:0000256" key="6">
    <source>
        <dbReference type="ARBA" id="ARBA00023242"/>
    </source>
</evidence>
<dbReference type="SUPFAM" id="SSF46689">
    <property type="entry name" value="Homeodomain-like"/>
    <property type="match status" value="1"/>
</dbReference>
<comment type="subcellular location">
    <subcellularLocation>
        <location evidence="1 7 8">Nucleus</location>
    </subcellularLocation>
</comment>
<dbReference type="EMBL" id="CAXITT010000454">
    <property type="protein sequence ID" value="CAL1541830.1"/>
    <property type="molecule type" value="Genomic_DNA"/>
</dbReference>
<keyword evidence="5 7" id="KW-0371">Homeobox</keyword>
<dbReference type="GO" id="GO:0005667">
    <property type="term" value="C:transcription regulator complex"/>
    <property type="evidence" value="ECO:0007669"/>
    <property type="project" value="TreeGrafter"/>
</dbReference>
<feature type="compositionally biased region" description="Basic and acidic residues" evidence="9">
    <location>
        <begin position="427"/>
        <end position="455"/>
    </location>
</feature>
<dbReference type="Proteomes" id="UP001497497">
    <property type="component" value="Unassembled WGS sequence"/>
</dbReference>
<organism evidence="11 12">
    <name type="scientific">Lymnaea stagnalis</name>
    <name type="common">Great pond snail</name>
    <name type="synonym">Helix stagnalis</name>
    <dbReference type="NCBI Taxonomy" id="6523"/>
    <lineage>
        <taxon>Eukaryota</taxon>
        <taxon>Metazoa</taxon>
        <taxon>Spiralia</taxon>
        <taxon>Lophotrochozoa</taxon>
        <taxon>Mollusca</taxon>
        <taxon>Gastropoda</taxon>
        <taxon>Heterobranchia</taxon>
        <taxon>Euthyneura</taxon>
        <taxon>Panpulmonata</taxon>
        <taxon>Hygrophila</taxon>
        <taxon>Lymnaeoidea</taxon>
        <taxon>Lymnaeidae</taxon>
        <taxon>Lymnaea</taxon>
    </lineage>
</organism>
<feature type="compositionally biased region" description="Pro residues" evidence="9">
    <location>
        <begin position="364"/>
        <end position="378"/>
    </location>
</feature>
<feature type="compositionally biased region" description="Polar residues" evidence="9">
    <location>
        <begin position="265"/>
        <end position="291"/>
    </location>
</feature>
<gene>
    <name evidence="11" type="ORF">GSLYS_00015436001</name>
</gene>
<dbReference type="SMART" id="SM00389">
    <property type="entry name" value="HOX"/>
    <property type="match status" value="1"/>
</dbReference>
<dbReference type="AlphaFoldDB" id="A0AAV2IB84"/>
<keyword evidence="6 7" id="KW-0539">Nucleus</keyword>